<gene>
    <name evidence="1" type="ORF">FY036_20715</name>
</gene>
<protein>
    <submittedName>
        <fullName evidence="1">Uncharacterized protein</fullName>
    </submittedName>
</protein>
<dbReference type="AlphaFoldDB" id="A0A5D4GQ60"/>
<dbReference type="OrthoDB" id="9974176at2"/>
<dbReference type="Proteomes" id="UP000323258">
    <property type="component" value="Unassembled WGS sequence"/>
</dbReference>
<keyword evidence="2" id="KW-1185">Reference proteome</keyword>
<reference evidence="1 2" key="1">
    <citation type="submission" date="2019-08" db="EMBL/GenBank/DDBJ databases">
        <authorList>
            <person name="Seo Y.L."/>
        </authorList>
    </citation>
    <scope>NUCLEOTIDE SEQUENCE [LARGE SCALE GENOMIC DNA]</scope>
    <source>
        <strain evidence="1 2">MaA-C15</strain>
    </source>
</reference>
<organism evidence="1 2">
    <name type="scientific">Neoaquamicrobium microcysteis</name>
    <dbReference type="NCBI Taxonomy" id="2682781"/>
    <lineage>
        <taxon>Bacteria</taxon>
        <taxon>Pseudomonadati</taxon>
        <taxon>Pseudomonadota</taxon>
        <taxon>Alphaproteobacteria</taxon>
        <taxon>Hyphomicrobiales</taxon>
        <taxon>Phyllobacteriaceae</taxon>
        <taxon>Neoaquamicrobium</taxon>
    </lineage>
</organism>
<evidence type="ECO:0000313" key="1">
    <source>
        <dbReference type="EMBL" id="TYR30304.1"/>
    </source>
</evidence>
<evidence type="ECO:0000313" key="2">
    <source>
        <dbReference type="Proteomes" id="UP000323258"/>
    </source>
</evidence>
<reference evidence="1 2" key="2">
    <citation type="submission" date="2019-09" db="EMBL/GenBank/DDBJ databases">
        <title>Mesorhizobium sp. MaA-C15 isolated from Microcystis aeruginosa.</title>
        <authorList>
            <person name="Jeong S.E."/>
            <person name="Jin H.M."/>
            <person name="Jeon C.O."/>
        </authorList>
    </citation>
    <scope>NUCLEOTIDE SEQUENCE [LARGE SCALE GENOMIC DNA]</scope>
    <source>
        <strain evidence="1 2">MaA-C15</strain>
    </source>
</reference>
<dbReference type="EMBL" id="VSZS01000067">
    <property type="protein sequence ID" value="TYR30304.1"/>
    <property type="molecule type" value="Genomic_DNA"/>
</dbReference>
<accession>A0A5D4GQ60</accession>
<sequence length="74" mass="7760">MERTDLPNPPARDDAVVEALLAPSESSFLDALLVLADEAANAEGPDTTGRAFQAALARKMRDALGADHRGQEAA</sequence>
<comment type="caution">
    <text evidence="1">The sequence shown here is derived from an EMBL/GenBank/DDBJ whole genome shotgun (WGS) entry which is preliminary data.</text>
</comment>
<name>A0A5D4GQ60_9HYPH</name>
<proteinExistence type="predicted"/>